<evidence type="ECO:0000259" key="1">
    <source>
        <dbReference type="SMART" id="SM00278"/>
    </source>
</evidence>
<keyword evidence="3" id="KW-1185">Reference proteome</keyword>
<dbReference type="InterPro" id="IPR010994">
    <property type="entry name" value="RuvA_2-like"/>
</dbReference>
<dbReference type="RefSeq" id="WP_128700484.1">
    <property type="nucleotide sequence ID" value="NZ_CP019384.1"/>
</dbReference>
<dbReference type="GO" id="GO:0006281">
    <property type="term" value="P:DNA repair"/>
    <property type="evidence" value="ECO:0007669"/>
    <property type="project" value="InterPro"/>
</dbReference>
<dbReference type="KEGG" id="vai:BU251_07600"/>
<dbReference type="InterPro" id="IPR003583">
    <property type="entry name" value="Hlx-hairpin-Hlx_DNA-bd_motif"/>
</dbReference>
<dbReference type="InterPro" id="IPR051675">
    <property type="entry name" value="Endo/Exo/Phosphatase_dom_1"/>
</dbReference>
<feature type="domain" description="Helix-hairpin-helix DNA-binding motif class 1" evidence="1">
    <location>
        <begin position="59"/>
        <end position="78"/>
    </location>
</feature>
<dbReference type="PANTHER" id="PTHR21180">
    <property type="entry name" value="ENDONUCLEASE/EXONUCLEASE/PHOSPHATASE FAMILY DOMAIN-CONTAINING PROTEIN 1"/>
    <property type="match status" value="1"/>
</dbReference>
<dbReference type="GO" id="GO:0003677">
    <property type="term" value="F:DNA binding"/>
    <property type="evidence" value="ECO:0007669"/>
    <property type="project" value="InterPro"/>
</dbReference>
<sequence length="112" mass="12426">MISLTSQERKILIFLCVLLSVGLFWAHGRKAFGCNRSAVEVYADAQVPCVVDLNRATMAELVAVPGIGEKTAQEILRVRSLKGRFNSVEELKLLKGIGDKKVAGFKKYLFVR</sequence>
<dbReference type="Gene3D" id="1.10.150.280">
    <property type="entry name" value="AF1531-like domain"/>
    <property type="match status" value="1"/>
</dbReference>
<gene>
    <name evidence="2" type="ORF">BU251_07600</name>
</gene>
<dbReference type="EMBL" id="CP019384">
    <property type="protein sequence ID" value="QAT17591.1"/>
    <property type="molecule type" value="Genomic_DNA"/>
</dbReference>
<name>A0A410P691_VELA1</name>
<reference evidence="2 3" key="1">
    <citation type="submission" date="2017-01" db="EMBL/GenBank/DDBJ databases">
        <title>First insights into the biology of 'candidatus Vampirococcus archaeovorus'.</title>
        <authorList>
            <person name="Kizina J."/>
            <person name="Jordan S."/>
            <person name="Stueber K."/>
            <person name="Reinhardt R."/>
            <person name="Harder J."/>
        </authorList>
    </citation>
    <scope>NUCLEOTIDE SEQUENCE [LARGE SCALE GENOMIC DNA]</scope>
    <source>
        <strain evidence="2 3">LiM</strain>
    </source>
</reference>
<dbReference type="PANTHER" id="PTHR21180:SF32">
    <property type="entry name" value="ENDONUCLEASE_EXONUCLEASE_PHOSPHATASE FAMILY DOMAIN-CONTAINING PROTEIN 1"/>
    <property type="match status" value="1"/>
</dbReference>
<dbReference type="OrthoDB" id="9790239at2"/>
<proteinExistence type="predicted"/>
<evidence type="ECO:0000313" key="2">
    <source>
        <dbReference type="EMBL" id="QAT17591.1"/>
    </source>
</evidence>
<accession>A0A410P691</accession>
<organism evidence="2 3">
    <name type="scientific">Velamenicoccus archaeovorus</name>
    <dbReference type="NCBI Taxonomy" id="1930593"/>
    <lineage>
        <taxon>Bacteria</taxon>
        <taxon>Pseudomonadati</taxon>
        <taxon>Candidatus Omnitrophota</taxon>
        <taxon>Candidatus Velamenicoccus</taxon>
    </lineage>
</organism>
<protein>
    <recommendedName>
        <fullName evidence="1">Helix-hairpin-helix DNA-binding motif class 1 domain-containing protein</fullName>
    </recommendedName>
</protein>
<feature type="domain" description="Helix-hairpin-helix DNA-binding motif class 1" evidence="1">
    <location>
        <begin position="89"/>
        <end position="108"/>
    </location>
</feature>
<dbReference type="AlphaFoldDB" id="A0A410P691"/>
<evidence type="ECO:0000313" key="3">
    <source>
        <dbReference type="Proteomes" id="UP000287243"/>
    </source>
</evidence>
<dbReference type="SMART" id="SM00278">
    <property type="entry name" value="HhH1"/>
    <property type="match status" value="2"/>
</dbReference>
<dbReference type="SUPFAM" id="SSF47781">
    <property type="entry name" value="RuvA domain 2-like"/>
    <property type="match status" value="1"/>
</dbReference>
<dbReference type="Pfam" id="PF12836">
    <property type="entry name" value="HHH_3"/>
    <property type="match status" value="1"/>
</dbReference>
<dbReference type="Proteomes" id="UP000287243">
    <property type="component" value="Chromosome"/>
</dbReference>